<organism evidence="2 3">
    <name type="scientific">Acidithiobacillus ferridurans</name>
    <dbReference type="NCBI Taxonomy" id="1232575"/>
    <lineage>
        <taxon>Bacteria</taxon>
        <taxon>Pseudomonadati</taxon>
        <taxon>Pseudomonadota</taxon>
        <taxon>Acidithiobacillia</taxon>
        <taxon>Acidithiobacillales</taxon>
        <taxon>Acidithiobacillaceae</taxon>
        <taxon>Acidithiobacillus</taxon>
    </lineage>
</organism>
<evidence type="ECO:0000256" key="1">
    <source>
        <dbReference type="SAM" id="Phobius"/>
    </source>
</evidence>
<feature type="transmembrane region" description="Helical" evidence="1">
    <location>
        <begin position="149"/>
        <end position="170"/>
    </location>
</feature>
<feature type="transmembrane region" description="Helical" evidence="1">
    <location>
        <begin position="83"/>
        <end position="101"/>
    </location>
</feature>
<feature type="transmembrane region" description="Helical" evidence="1">
    <location>
        <begin position="29"/>
        <end position="47"/>
    </location>
</feature>
<dbReference type="EMBL" id="JABBHS010000027">
    <property type="protein sequence ID" value="MBU2721823.1"/>
    <property type="molecule type" value="Genomic_DNA"/>
</dbReference>
<name>A0A8X8K9P7_ACIFI</name>
<keyword evidence="1" id="KW-1133">Transmembrane helix</keyword>
<keyword evidence="1" id="KW-0472">Membrane</keyword>
<sequence length="181" mass="19990">MNNWAFWSTVHLLWLEFQSFPFVVYAEGPGLAGAILPALVSAFIFTHDRTPLTRVSVPMRKLLVGGALFCAVMGMRTGYWTDAGYHFLDAGLILWPVIALLSPDFRAWWSYPLTFFPMLLVDVMGAGEYGHWTGNFWFGVGGMGFSDGLFIGPASALICALVCAALGSVLRQRGIFHLETF</sequence>
<keyword evidence="1" id="KW-0812">Transmembrane</keyword>
<accession>A0A8X8K9P7</accession>
<protein>
    <submittedName>
        <fullName evidence="2">Uncharacterized protein</fullName>
    </submittedName>
</protein>
<reference evidence="2" key="1">
    <citation type="journal article" date="2021" name="ISME J.">
        <title>Genomic evolution of the class Acidithiobacillia: deep-branching Proteobacteria living in extreme acidic conditions.</title>
        <authorList>
            <person name="Moya-Beltran A."/>
            <person name="Beard S."/>
            <person name="Rojas-Villalobos C."/>
            <person name="Issotta F."/>
            <person name="Gallardo Y."/>
            <person name="Ulloa R."/>
            <person name="Giaveno A."/>
            <person name="Degli Esposti M."/>
            <person name="Johnson D.B."/>
            <person name="Quatrini R."/>
        </authorList>
    </citation>
    <scope>NUCLEOTIDE SEQUENCE</scope>
    <source>
        <strain evidence="2">DSM 583</strain>
    </source>
</reference>
<evidence type="ECO:0000313" key="2">
    <source>
        <dbReference type="EMBL" id="MBU2721823.1"/>
    </source>
</evidence>
<gene>
    <name evidence="2" type="ORF">HF568_00945</name>
</gene>
<comment type="caution">
    <text evidence="2">The sequence shown here is derived from an EMBL/GenBank/DDBJ whole genome shotgun (WGS) entry which is preliminary data.</text>
</comment>
<feature type="transmembrane region" description="Helical" evidence="1">
    <location>
        <begin position="108"/>
        <end position="129"/>
    </location>
</feature>
<evidence type="ECO:0000313" key="3">
    <source>
        <dbReference type="Proteomes" id="UP000887300"/>
    </source>
</evidence>
<proteinExistence type="predicted"/>
<dbReference type="Proteomes" id="UP000887300">
    <property type="component" value="Unassembled WGS sequence"/>
</dbReference>
<feature type="transmembrane region" description="Helical" evidence="1">
    <location>
        <begin position="59"/>
        <end position="77"/>
    </location>
</feature>
<dbReference type="AlphaFoldDB" id="A0A8X8K9P7"/>
<dbReference type="RefSeq" id="WP_215886399.1">
    <property type="nucleotide sequence ID" value="NZ_CP134225.1"/>
</dbReference>